<dbReference type="AlphaFoldDB" id="A0A9J2PLV2"/>
<keyword evidence="1" id="KW-1185">Reference proteome</keyword>
<dbReference type="WBParaSite" id="ALUE_0001052101-mRNA-1">
    <property type="protein sequence ID" value="ALUE_0001052101-mRNA-1"/>
    <property type="gene ID" value="ALUE_0001052101"/>
</dbReference>
<protein>
    <submittedName>
        <fullName evidence="2">Chondroitin proteoglycan 4 domain-containing protein</fullName>
    </submittedName>
</protein>
<sequence length="145" mass="16078">MMVPKERTEGVLTRISECALTMEDSVAEKCQQFCLTKGESPQLAHPINSCAFAECTAKCINLQLKECDDSKEVSNLYNEIAGTQMLMGIEAAFDGQSRRAHQLLRSQAIPVKCRSVIQKSLIASLETPKLEKIDDATNKDQPFRA</sequence>
<reference evidence="2" key="1">
    <citation type="submission" date="2023-03" db="UniProtKB">
        <authorList>
            <consortium name="WormBaseParasite"/>
        </authorList>
    </citation>
    <scope>IDENTIFICATION</scope>
</reference>
<accession>A0A9J2PLV2</accession>
<dbReference type="Proteomes" id="UP000036681">
    <property type="component" value="Unplaced"/>
</dbReference>
<name>A0A9J2PLV2_ASCLU</name>
<organism evidence="1 2">
    <name type="scientific">Ascaris lumbricoides</name>
    <name type="common">Giant roundworm</name>
    <dbReference type="NCBI Taxonomy" id="6252"/>
    <lineage>
        <taxon>Eukaryota</taxon>
        <taxon>Metazoa</taxon>
        <taxon>Ecdysozoa</taxon>
        <taxon>Nematoda</taxon>
        <taxon>Chromadorea</taxon>
        <taxon>Rhabditida</taxon>
        <taxon>Spirurina</taxon>
        <taxon>Ascaridomorpha</taxon>
        <taxon>Ascaridoidea</taxon>
        <taxon>Ascarididae</taxon>
        <taxon>Ascaris</taxon>
    </lineage>
</organism>
<proteinExistence type="predicted"/>
<evidence type="ECO:0000313" key="1">
    <source>
        <dbReference type="Proteomes" id="UP000036681"/>
    </source>
</evidence>
<evidence type="ECO:0000313" key="2">
    <source>
        <dbReference type="WBParaSite" id="ALUE_0001052101-mRNA-1"/>
    </source>
</evidence>